<dbReference type="GO" id="GO:0010181">
    <property type="term" value="F:FMN binding"/>
    <property type="evidence" value="ECO:0007669"/>
    <property type="project" value="TreeGrafter"/>
</dbReference>
<dbReference type="GO" id="GO:0005829">
    <property type="term" value="C:cytosol"/>
    <property type="evidence" value="ECO:0007669"/>
    <property type="project" value="TreeGrafter"/>
</dbReference>
<dbReference type="PANTHER" id="PTHR19384">
    <property type="entry name" value="NITRIC OXIDE SYNTHASE-RELATED"/>
    <property type="match status" value="1"/>
</dbReference>
<comment type="cofactor">
    <cofactor evidence="1">
        <name>FAD</name>
        <dbReference type="ChEBI" id="CHEBI:57692"/>
    </cofactor>
</comment>
<dbReference type="GO" id="GO:0050660">
    <property type="term" value="F:flavin adenine dinucleotide binding"/>
    <property type="evidence" value="ECO:0007669"/>
    <property type="project" value="TreeGrafter"/>
</dbReference>
<evidence type="ECO:0000256" key="1">
    <source>
        <dbReference type="ARBA" id="ARBA00001974"/>
    </source>
</evidence>
<evidence type="ECO:0000313" key="6">
    <source>
        <dbReference type="EMBL" id="RTG87587.1"/>
    </source>
</evidence>
<dbReference type="Gene3D" id="1.20.990.10">
    <property type="entry name" value="NADPH-cytochrome p450 Reductase, Chain A, domain 3"/>
    <property type="match status" value="1"/>
</dbReference>
<dbReference type="PROSITE" id="PS51384">
    <property type="entry name" value="FAD_FR"/>
    <property type="match status" value="1"/>
</dbReference>
<dbReference type="GO" id="GO:0050667">
    <property type="term" value="P:homocysteine metabolic process"/>
    <property type="evidence" value="ECO:0007669"/>
    <property type="project" value="TreeGrafter"/>
</dbReference>
<dbReference type="GO" id="GO:0009086">
    <property type="term" value="P:methionine biosynthetic process"/>
    <property type="evidence" value="ECO:0007669"/>
    <property type="project" value="TreeGrafter"/>
</dbReference>
<comment type="caution">
    <text evidence="6">The sequence shown here is derived from an EMBL/GenBank/DDBJ whole genome shotgun (WGS) entry which is preliminary data.</text>
</comment>
<dbReference type="InterPro" id="IPR017938">
    <property type="entry name" value="Riboflavin_synthase-like_b-brl"/>
</dbReference>
<dbReference type="InterPro" id="IPR039261">
    <property type="entry name" value="FNR_nucleotide-bd"/>
</dbReference>
<dbReference type="Gene3D" id="3.40.50.80">
    <property type="entry name" value="Nucleotide-binding domain of ferredoxin-NADP reductase (FNR) module"/>
    <property type="match status" value="1"/>
</dbReference>
<keyword evidence="2" id="KW-0285">Flavoprotein</keyword>
<dbReference type="SUPFAM" id="SSF63380">
    <property type="entry name" value="Riboflavin synthase domain-like"/>
    <property type="match status" value="1"/>
</dbReference>
<organism evidence="6 7">
    <name type="scientific">Schistosoma bovis</name>
    <name type="common">Blood fluke</name>
    <dbReference type="NCBI Taxonomy" id="6184"/>
    <lineage>
        <taxon>Eukaryota</taxon>
        <taxon>Metazoa</taxon>
        <taxon>Spiralia</taxon>
        <taxon>Lophotrochozoa</taxon>
        <taxon>Platyhelminthes</taxon>
        <taxon>Trematoda</taxon>
        <taxon>Digenea</taxon>
        <taxon>Strigeidida</taxon>
        <taxon>Schistosomatoidea</taxon>
        <taxon>Schistosomatidae</taxon>
        <taxon>Schistosoma</taxon>
    </lineage>
</organism>
<keyword evidence="4" id="KW-0560">Oxidoreductase</keyword>
<dbReference type="STRING" id="6184.A0A430QIS3"/>
<dbReference type="InterPro" id="IPR023173">
    <property type="entry name" value="NADPH_Cyt_P450_Rdtase_alpha"/>
</dbReference>
<evidence type="ECO:0000259" key="5">
    <source>
        <dbReference type="PROSITE" id="PS51384"/>
    </source>
</evidence>
<evidence type="ECO:0000256" key="3">
    <source>
        <dbReference type="ARBA" id="ARBA00022827"/>
    </source>
</evidence>
<reference evidence="6 7" key="1">
    <citation type="journal article" date="2019" name="PLoS Pathog.">
        <title>Genome sequence of the bovine parasite Schistosoma bovis Tanzania.</title>
        <authorList>
            <person name="Oey H."/>
            <person name="Zakrzewski M."/>
            <person name="Gobert G."/>
            <person name="Gravermann K."/>
            <person name="Stoye J."/>
            <person name="Jones M."/>
            <person name="Mcmanus D."/>
            <person name="Krause L."/>
        </authorList>
    </citation>
    <scope>NUCLEOTIDE SEQUENCE [LARGE SCALE GENOMIC DNA]</scope>
    <source>
        <strain evidence="6 7">TAN1997</strain>
    </source>
</reference>
<dbReference type="EMBL" id="QMKO01001663">
    <property type="protein sequence ID" value="RTG87587.1"/>
    <property type="molecule type" value="Genomic_DNA"/>
</dbReference>
<evidence type="ECO:0000256" key="2">
    <source>
        <dbReference type="ARBA" id="ARBA00022630"/>
    </source>
</evidence>
<protein>
    <submittedName>
        <fullName evidence="6">Methionine synthase reductase</fullName>
    </submittedName>
</protein>
<keyword evidence="3" id="KW-0274">FAD</keyword>
<dbReference type="Proteomes" id="UP000290809">
    <property type="component" value="Unassembled WGS sequence"/>
</dbReference>
<dbReference type="PRINTS" id="PR00371">
    <property type="entry name" value="FPNCR"/>
</dbReference>
<keyword evidence="7" id="KW-1185">Reference proteome</keyword>
<dbReference type="InterPro" id="IPR003097">
    <property type="entry name" value="CysJ-like_FAD-binding"/>
</dbReference>
<evidence type="ECO:0000256" key="4">
    <source>
        <dbReference type="ARBA" id="ARBA00023002"/>
    </source>
</evidence>
<dbReference type="Gene3D" id="2.40.30.10">
    <property type="entry name" value="Translation factors"/>
    <property type="match status" value="1"/>
</dbReference>
<name>A0A430QIS3_SCHBO</name>
<dbReference type="InterPro" id="IPR017927">
    <property type="entry name" value="FAD-bd_FR_type"/>
</dbReference>
<dbReference type="Pfam" id="PF00667">
    <property type="entry name" value="FAD_binding_1"/>
    <property type="match status" value="1"/>
</dbReference>
<feature type="domain" description="FAD-binding FR-type" evidence="5">
    <location>
        <begin position="88"/>
        <end position="371"/>
    </location>
</feature>
<proteinExistence type="predicted"/>
<dbReference type="GO" id="GO:0030586">
    <property type="term" value="F:[methionine synthase] reductase (NADPH) activity"/>
    <property type="evidence" value="ECO:0007669"/>
    <property type="project" value="TreeGrafter"/>
</dbReference>
<dbReference type="PANTHER" id="PTHR19384:SF84">
    <property type="entry name" value="METHIONINE SYNTHASE REDUCTASE"/>
    <property type="match status" value="1"/>
</dbReference>
<dbReference type="AlphaFoldDB" id="A0A430QIS3"/>
<sequence>MDINCIIQSTENLHLNSSEQSSKNLCISDDDFKNTANYLLGDEFEKSWDTNKLSLPPKASPLFCYKVCSEQSLSVGDHAFGFPPLSRSDVMPVQFTHLKCLTKGNSKTVYQATLKLKSGKTLDYRPGDSISILPENNAQTVAWLLQRLTLDSLHDADTLFTHEVIATKHRSLPEWSHFTCPLSLRYLLTYCCELYIPVTRRILRLLADYCFDDNVSPVSAERQRNRLFEFSSAEGKKMFEKYIQIPDLNLLDILSIFSCCRPSFIRLLEILPTLQPRSYTLINPVNKQLSCEQELSFIFTRVDFKYPEIDKHVSLIDRYPSRRHGTCTGWLEKIWFGVNQPDDYQKVNFNNVEPQIIYIYLRKNITQFYLPDNISQPENTSTGDLWLIYGCRSPTSSLLFENELSDAVNSKVLKHLCLCFSRDTVNSPDEKYALKEISSILIEQACFPLKAQYVQDCILCKHSTDYEVSEHDIQLMNLVFEKGAKIMICGGPRALAFGVYESWLRLLAMRLYFERTQKWCKYSAIPEEDFINARAYVDIMRKAERFQEDVWA</sequence>
<evidence type="ECO:0000313" key="7">
    <source>
        <dbReference type="Proteomes" id="UP000290809"/>
    </source>
</evidence>
<accession>A0A430QIS3</accession>
<dbReference type="InterPro" id="IPR001709">
    <property type="entry name" value="Flavoprot_Pyr_Nucl_cyt_Rdtase"/>
</dbReference>
<gene>
    <name evidence="6" type="ORF">DC041_0002556</name>
</gene>
<dbReference type="SUPFAM" id="SSF52343">
    <property type="entry name" value="Ferredoxin reductase-like, C-terminal NADP-linked domain"/>
    <property type="match status" value="1"/>
</dbReference>